<dbReference type="EMBL" id="JAFFGU010000007">
    <property type="protein sequence ID" value="MBM7279280.1"/>
    <property type="molecule type" value="Genomic_DNA"/>
</dbReference>
<evidence type="ECO:0000313" key="2">
    <source>
        <dbReference type="Proteomes" id="UP001195196"/>
    </source>
</evidence>
<protein>
    <submittedName>
        <fullName evidence="1">Uncharacterized protein</fullName>
    </submittedName>
</protein>
<organism evidence="1 2">
    <name type="scientific">Gordonia rubripertincta</name>
    <name type="common">Rhodococcus corallinus</name>
    <dbReference type="NCBI Taxonomy" id="36822"/>
    <lineage>
        <taxon>Bacteria</taxon>
        <taxon>Bacillati</taxon>
        <taxon>Actinomycetota</taxon>
        <taxon>Actinomycetes</taxon>
        <taxon>Mycobacteriales</taxon>
        <taxon>Gordoniaceae</taxon>
        <taxon>Gordonia</taxon>
    </lineage>
</organism>
<dbReference type="Proteomes" id="UP001195196">
    <property type="component" value="Unassembled WGS sequence"/>
</dbReference>
<dbReference type="AlphaFoldDB" id="A0AAW4G813"/>
<name>A0AAW4G813_GORRU</name>
<comment type="caution">
    <text evidence="1">The sequence shown here is derived from an EMBL/GenBank/DDBJ whole genome shotgun (WGS) entry which is preliminary data.</text>
</comment>
<gene>
    <name evidence="1" type="ORF">JTZ10_16135</name>
</gene>
<dbReference type="RefSeq" id="WP_204718395.1">
    <property type="nucleotide sequence ID" value="NZ_JAFFGU010000007.1"/>
</dbReference>
<proteinExistence type="predicted"/>
<reference evidence="1" key="1">
    <citation type="submission" date="2021-02" db="EMBL/GenBank/DDBJ databases">
        <title>Taxonomy, biology and ecology of Rhodococcus bacteria occurring in California pistachio and other woody hosts as revealed by genome sequence analyses.</title>
        <authorList>
            <person name="Riely B."/>
            <person name="Gai Y."/>
        </authorList>
    </citation>
    <scope>NUCLEOTIDE SEQUENCE</scope>
    <source>
        <strain evidence="1">BP-295</strain>
    </source>
</reference>
<evidence type="ECO:0000313" key="1">
    <source>
        <dbReference type="EMBL" id="MBM7279280.1"/>
    </source>
</evidence>
<accession>A0AAW4G813</accession>
<sequence length="70" mass="7630">MEPQFSPRPDADWSDEQIGAILAYAGLDISPDRLAEKADDFRATLSLIRKASVTELGETPPAIGFHASWS</sequence>